<dbReference type="SUPFAM" id="SSF52540">
    <property type="entry name" value="P-loop containing nucleoside triphosphate hydrolases"/>
    <property type="match status" value="1"/>
</dbReference>
<accession>A0ABN7VNB0</accession>
<proteinExistence type="predicted"/>
<dbReference type="Gene3D" id="3.40.50.300">
    <property type="entry name" value="P-loop containing nucleotide triphosphate hydrolases"/>
    <property type="match status" value="1"/>
</dbReference>
<keyword evidence="3" id="KW-1185">Reference proteome</keyword>
<comment type="caution">
    <text evidence="2">The sequence shown here is derived from an EMBL/GenBank/DDBJ whole genome shotgun (WGS) entry which is preliminary data.</text>
</comment>
<evidence type="ECO:0000313" key="3">
    <source>
        <dbReference type="Proteomes" id="UP000789901"/>
    </source>
</evidence>
<evidence type="ECO:0000259" key="1">
    <source>
        <dbReference type="Pfam" id="PF13521"/>
    </source>
</evidence>
<feature type="domain" description="NadR/Ttd14 AAA" evidence="1">
    <location>
        <begin position="273"/>
        <end position="448"/>
    </location>
</feature>
<protein>
    <submittedName>
        <fullName evidence="2">2993_t:CDS:1</fullName>
    </submittedName>
</protein>
<reference evidence="2 3" key="1">
    <citation type="submission" date="2021-06" db="EMBL/GenBank/DDBJ databases">
        <authorList>
            <person name="Kallberg Y."/>
            <person name="Tangrot J."/>
            <person name="Rosling A."/>
        </authorList>
    </citation>
    <scope>NUCLEOTIDE SEQUENCE [LARGE SCALE GENOMIC DNA]</scope>
    <source>
        <strain evidence="2 3">120-4 pot B 10/14</strain>
    </source>
</reference>
<dbReference type="EMBL" id="CAJVQB010018657">
    <property type="protein sequence ID" value="CAG8788401.1"/>
    <property type="molecule type" value="Genomic_DNA"/>
</dbReference>
<dbReference type="InterPro" id="IPR027417">
    <property type="entry name" value="P-loop_NTPase"/>
</dbReference>
<dbReference type="Pfam" id="PF13521">
    <property type="entry name" value="AAA_28"/>
    <property type="match status" value="1"/>
</dbReference>
<dbReference type="InterPro" id="IPR038727">
    <property type="entry name" value="NadR/Ttd14_AAA_dom"/>
</dbReference>
<evidence type="ECO:0000313" key="2">
    <source>
        <dbReference type="EMBL" id="CAG8788401.1"/>
    </source>
</evidence>
<sequence length="462" mass="54533">MVLEFTKFRCQFYGNDVVVWMKGNYAIITCNAKLAKQIFAKFNLKNFITHMGKIYSLKEVGIYQKGIIRNKDISKLSLLKRESQFDIVIIFEITQIINDVDYFKSQEFFILKLCNSWQLSRYRKSFLKPEENLGINLNSDSQISSFLHHLHNYTNEKAHFASIFYIKDINLDNQLMNLISSSSESLLNEVLRGSMQLMRFKMVSDRKCLSDCDILGIHIQASINPFIKLISTNRRFKFVKLDETSKIINTKTKWEITQQLIIEKFINILPKKKIFIVGAHSVGKTTIAKIIKIHNNNAILVDEIARTIIEKFKIDVNALLEVPENYFKFETSIIKIQCAVEEQFEHKFAIFDRCILEAIVYTKIFCKELWKKLLTMKEVIKCLERYRQHNEYIFFLIEPHKECMENDGVRKLITDIDELVTFSNILKNLMDEFNIKYHLITDLDINQRYSKIMNTVYYVEKN</sequence>
<organism evidence="2 3">
    <name type="scientific">Gigaspora margarita</name>
    <dbReference type="NCBI Taxonomy" id="4874"/>
    <lineage>
        <taxon>Eukaryota</taxon>
        <taxon>Fungi</taxon>
        <taxon>Fungi incertae sedis</taxon>
        <taxon>Mucoromycota</taxon>
        <taxon>Glomeromycotina</taxon>
        <taxon>Glomeromycetes</taxon>
        <taxon>Diversisporales</taxon>
        <taxon>Gigasporaceae</taxon>
        <taxon>Gigaspora</taxon>
    </lineage>
</organism>
<name>A0ABN7VNB0_GIGMA</name>
<gene>
    <name evidence="2" type="ORF">GMARGA_LOCUS20828</name>
</gene>
<dbReference type="Proteomes" id="UP000789901">
    <property type="component" value="Unassembled WGS sequence"/>
</dbReference>